<evidence type="ECO:0000313" key="5">
    <source>
        <dbReference type="Proteomes" id="UP001458880"/>
    </source>
</evidence>
<organism evidence="4 5">
    <name type="scientific">Popillia japonica</name>
    <name type="common">Japanese beetle</name>
    <dbReference type="NCBI Taxonomy" id="7064"/>
    <lineage>
        <taxon>Eukaryota</taxon>
        <taxon>Metazoa</taxon>
        <taxon>Ecdysozoa</taxon>
        <taxon>Arthropoda</taxon>
        <taxon>Hexapoda</taxon>
        <taxon>Insecta</taxon>
        <taxon>Pterygota</taxon>
        <taxon>Neoptera</taxon>
        <taxon>Endopterygota</taxon>
        <taxon>Coleoptera</taxon>
        <taxon>Polyphaga</taxon>
        <taxon>Scarabaeiformia</taxon>
        <taxon>Scarabaeidae</taxon>
        <taxon>Rutelinae</taxon>
        <taxon>Popillia</taxon>
    </lineage>
</organism>
<feature type="compositionally biased region" description="Basic and acidic residues" evidence="2">
    <location>
        <begin position="420"/>
        <end position="437"/>
    </location>
</feature>
<dbReference type="PROSITE" id="PS51968">
    <property type="entry name" value="GRH_CP2_DB"/>
    <property type="match status" value="1"/>
</dbReference>
<dbReference type="Pfam" id="PF04516">
    <property type="entry name" value="CP2"/>
    <property type="match status" value="1"/>
</dbReference>
<proteinExistence type="predicted"/>
<gene>
    <name evidence="4" type="ORF">QE152_g4609</name>
</gene>
<evidence type="ECO:0000259" key="3">
    <source>
        <dbReference type="PROSITE" id="PS51968"/>
    </source>
</evidence>
<accession>A0AAW1N211</accession>
<dbReference type="GO" id="GO:0000978">
    <property type="term" value="F:RNA polymerase II cis-regulatory region sequence-specific DNA binding"/>
    <property type="evidence" value="ECO:0007669"/>
    <property type="project" value="TreeGrafter"/>
</dbReference>
<feature type="region of interest" description="Disordered" evidence="2">
    <location>
        <begin position="78"/>
        <end position="102"/>
    </location>
</feature>
<comment type="caution">
    <text evidence="4">The sequence shown here is derived from an EMBL/GenBank/DDBJ whole genome shotgun (WGS) entry which is preliminary data.</text>
</comment>
<name>A0AAW1N211_POPJA</name>
<dbReference type="InterPro" id="IPR040167">
    <property type="entry name" value="TF_CP2-like"/>
</dbReference>
<feature type="domain" description="Grh/CP2 DB" evidence="3">
    <location>
        <begin position="239"/>
        <end position="469"/>
    </location>
</feature>
<dbReference type="Proteomes" id="UP001458880">
    <property type="component" value="Unassembled WGS sequence"/>
</dbReference>
<keyword evidence="1" id="KW-0539">Nucleus</keyword>
<dbReference type="EMBL" id="JASPKY010000024">
    <property type="protein sequence ID" value="KAK9751960.1"/>
    <property type="molecule type" value="Genomic_DNA"/>
</dbReference>
<evidence type="ECO:0000313" key="4">
    <source>
        <dbReference type="EMBL" id="KAK9751960.1"/>
    </source>
</evidence>
<comment type="subcellular location">
    <subcellularLocation>
        <location evidence="1">Nucleus</location>
    </subcellularLocation>
</comment>
<dbReference type="InterPro" id="IPR007604">
    <property type="entry name" value="CP2"/>
</dbReference>
<dbReference type="GO" id="GO:0001228">
    <property type="term" value="F:DNA-binding transcription activator activity, RNA polymerase II-specific"/>
    <property type="evidence" value="ECO:0007669"/>
    <property type="project" value="TreeGrafter"/>
</dbReference>
<keyword evidence="1" id="KW-0238">DNA-binding</keyword>
<reference evidence="4 5" key="1">
    <citation type="journal article" date="2024" name="BMC Genomics">
        <title>De novo assembly and annotation of Popillia japonica's genome with initial clues to its potential as an invasive pest.</title>
        <authorList>
            <person name="Cucini C."/>
            <person name="Boschi S."/>
            <person name="Funari R."/>
            <person name="Cardaioli E."/>
            <person name="Iannotti N."/>
            <person name="Marturano G."/>
            <person name="Paoli F."/>
            <person name="Bruttini M."/>
            <person name="Carapelli A."/>
            <person name="Frati F."/>
            <person name="Nardi F."/>
        </authorList>
    </citation>
    <scope>NUCLEOTIDE SEQUENCE [LARGE SCALE GENOMIC DNA]</scope>
    <source>
        <strain evidence="4">DMR45628</strain>
    </source>
</reference>
<protein>
    <submittedName>
        <fullName evidence="4">CP2 transcription factor</fullName>
    </submittedName>
</protein>
<dbReference type="PANTHER" id="PTHR11037">
    <property type="entry name" value="TRANSCRIPTION FACTOR CP2"/>
    <property type="match status" value="1"/>
</dbReference>
<dbReference type="GO" id="GO:0005634">
    <property type="term" value="C:nucleus"/>
    <property type="evidence" value="ECO:0007669"/>
    <property type="project" value="UniProtKB-SubCell"/>
</dbReference>
<sequence length="469" mass="51959">MYNCPENTEIVINDFSPVESSMDNEEYFDWTDSLKLDEKFSEEKNGRKRKLNGNSSSEVSKLRANGIKVLKGNAETNIDAVKQSGSKKSDGQNEGNSRMPQWQVDDITDLNADIEGSLNGLGSELSNNSYNMSDAILSISGLTVFKQEAPSPPISQDVSAIQMSRQNSNVPVTTQSTVISQSSTISDSNANVINTTLHQLLGQSGYSSLQNAIDSNLLPSPPSLSQDGFAVVSSASSIEDCRFQYVLAAATSIATKVNEDTLTYLNQGQSYEIKLKKLGDLSTYKGKLLKSVIRICFHERRLQYMEKEQMTLWQKSRPGDRILEVDVPLSYGLCDVSQPSSAHNTIHFSWDPTKEVGVYIKVNCISTEFTPKKHGGEKGVPFRIQVETYQVDEGSDTPKRLHAAVCQIKVFKLKGADRKHKQDREKIMKRPPSEQEKYQPSYECTVLSDIPCDAVVSPVPALGTFTARR</sequence>
<evidence type="ECO:0000256" key="1">
    <source>
        <dbReference type="PROSITE-ProRule" id="PRU01313"/>
    </source>
</evidence>
<keyword evidence="5" id="KW-1185">Reference proteome</keyword>
<dbReference type="PANTHER" id="PTHR11037:SF21">
    <property type="entry name" value="GEMINI, ISOFORM C"/>
    <property type="match status" value="1"/>
</dbReference>
<dbReference type="AlphaFoldDB" id="A0AAW1N211"/>
<feature type="region of interest" description="Disordered" evidence="2">
    <location>
        <begin position="420"/>
        <end position="440"/>
    </location>
</feature>
<evidence type="ECO:0000256" key="2">
    <source>
        <dbReference type="SAM" id="MobiDB-lite"/>
    </source>
</evidence>